<feature type="domain" description="Sulfotransferase" evidence="3">
    <location>
        <begin position="63"/>
        <end position="335"/>
    </location>
</feature>
<dbReference type="InterPro" id="IPR000863">
    <property type="entry name" value="Sulfotransferase_dom"/>
</dbReference>
<dbReference type="Proteomes" id="UP000322000">
    <property type="component" value="Chromosome 3"/>
</dbReference>
<dbReference type="GeneID" id="113491743"/>
<dbReference type="GO" id="GO:0008146">
    <property type="term" value="F:sulfotransferase activity"/>
    <property type="evidence" value="ECO:0007669"/>
    <property type="project" value="InterPro"/>
</dbReference>
<dbReference type="InParanoid" id="A0A7E5V8S7"/>
<dbReference type="InterPro" id="IPR027417">
    <property type="entry name" value="P-loop_NTPase"/>
</dbReference>
<gene>
    <name evidence="5" type="primary">LOC113491743</name>
</gene>
<dbReference type="RefSeq" id="XP_026724694.1">
    <property type="nucleotide sequence ID" value="XM_026868893.1"/>
</dbReference>
<name>A0A7E5V8S7_TRINI</name>
<evidence type="ECO:0000313" key="5">
    <source>
        <dbReference type="RefSeq" id="XP_026724694.1"/>
    </source>
</evidence>
<dbReference type="SUPFAM" id="SSF52540">
    <property type="entry name" value="P-loop containing nucleoside triphosphate hydrolases"/>
    <property type="match status" value="1"/>
</dbReference>
<protein>
    <submittedName>
        <fullName evidence="5">Sulfotransferase family cytosolic 1B member 1-like isoform X2</fullName>
    </submittedName>
</protein>
<evidence type="ECO:0000256" key="2">
    <source>
        <dbReference type="ARBA" id="ARBA00022679"/>
    </source>
</evidence>
<evidence type="ECO:0000256" key="1">
    <source>
        <dbReference type="ARBA" id="ARBA00005771"/>
    </source>
</evidence>
<keyword evidence="4" id="KW-1185">Reference proteome</keyword>
<accession>A0A7E5V8S7</accession>
<reference evidence="5" key="1">
    <citation type="submission" date="2025-08" db="UniProtKB">
        <authorList>
            <consortium name="RefSeq"/>
        </authorList>
    </citation>
    <scope>IDENTIFICATION</scope>
</reference>
<keyword evidence="2" id="KW-0808">Transferase</keyword>
<dbReference type="Pfam" id="PF00685">
    <property type="entry name" value="Sulfotransfer_1"/>
    <property type="match status" value="1"/>
</dbReference>
<evidence type="ECO:0000313" key="4">
    <source>
        <dbReference type="Proteomes" id="UP000322000"/>
    </source>
</evidence>
<dbReference type="Gene3D" id="3.40.50.300">
    <property type="entry name" value="P-loop containing nucleotide triphosphate hydrolases"/>
    <property type="match status" value="1"/>
</dbReference>
<comment type="similarity">
    <text evidence="1">Belongs to the sulfotransferase 1 family.</text>
</comment>
<dbReference type="AlphaFoldDB" id="A0A7E5V8S7"/>
<sequence>MDTVKQDYPWEIQDVEPNLAGELAKYFRNEHKNYIRVGPKGYFFPQTFKDEAVNIYNMQIRASDVFVASYPRSGSTLTRELVWIVANDWDFEKSVTIPLVGRFMFLEFPTLVHPELIDRIMSETKEETKMNLIQMITQPGTTRLSNAASPRFIYTHLALSLLPPSLMETGKVVYVARDPRDVVVSFYHMNRLHRLLGYIGDMKTFWNFFMQNSIYWTPYFENVKEAWAMRHHTNMLFLFYEDMVQDLPSVIRRVASFLNKPCLEDKVARLTKHLSIDSFRKNKAVNYEIMDELGLLNDGEQPYIRKGKAGGWRDYFDEEMTQQAKKWIADNLRDTDLRFPTHK</sequence>
<organism evidence="4 5">
    <name type="scientific">Trichoplusia ni</name>
    <name type="common">Cabbage looper</name>
    <dbReference type="NCBI Taxonomy" id="7111"/>
    <lineage>
        <taxon>Eukaryota</taxon>
        <taxon>Metazoa</taxon>
        <taxon>Ecdysozoa</taxon>
        <taxon>Arthropoda</taxon>
        <taxon>Hexapoda</taxon>
        <taxon>Insecta</taxon>
        <taxon>Pterygota</taxon>
        <taxon>Neoptera</taxon>
        <taxon>Endopterygota</taxon>
        <taxon>Lepidoptera</taxon>
        <taxon>Glossata</taxon>
        <taxon>Ditrysia</taxon>
        <taxon>Noctuoidea</taxon>
        <taxon>Noctuidae</taxon>
        <taxon>Plusiinae</taxon>
        <taxon>Trichoplusia</taxon>
    </lineage>
</organism>
<dbReference type="PANTHER" id="PTHR11783">
    <property type="entry name" value="SULFOTRANSFERASE SULT"/>
    <property type="match status" value="1"/>
</dbReference>
<evidence type="ECO:0000259" key="3">
    <source>
        <dbReference type="Pfam" id="PF00685"/>
    </source>
</evidence>
<dbReference type="FunCoup" id="A0A7E5V8S7">
    <property type="interactions" value="45"/>
</dbReference>
<proteinExistence type="inferred from homology"/>